<feature type="compositionally biased region" description="Polar residues" evidence="1">
    <location>
        <begin position="331"/>
        <end position="352"/>
    </location>
</feature>
<feature type="domain" description="SAC3/GANP/THP3 conserved" evidence="2">
    <location>
        <begin position="424"/>
        <end position="725"/>
    </location>
</feature>
<dbReference type="InterPro" id="IPR005062">
    <property type="entry name" value="SAC3/GANP/THP3_conserved"/>
</dbReference>
<dbReference type="GO" id="GO:0006406">
    <property type="term" value="P:mRNA export from nucleus"/>
    <property type="evidence" value="ECO:0007669"/>
    <property type="project" value="TreeGrafter"/>
</dbReference>
<feature type="compositionally biased region" description="Basic and acidic residues" evidence="1">
    <location>
        <begin position="357"/>
        <end position="368"/>
    </location>
</feature>
<accession>A0A7S3CGH4</accession>
<evidence type="ECO:0000313" key="3">
    <source>
        <dbReference type="EMBL" id="CAE0195884.1"/>
    </source>
</evidence>
<dbReference type="PANTHER" id="PTHR12436">
    <property type="entry name" value="80 KDA MCM3-ASSOCIATED PROTEIN"/>
    <property type="match status" value="1"/>
</dbReference>
<feature type="region of interest" description="Disordered" evidence="1">
    <location>
        <begin position="310"/>
        <end position="404"/>
    </location>
</feature>
<sequence length="780" mass="87569">MPVTYGNAGGYGNAVGYGQYAYQQEHQQNDPNNNIYGGGYGQGYSGYASYPQAGATGSQWPPTSYNSGYAAGSAAQPAAAQGGSWGVLAKGSKGKKKGGAKRDVPTMNSSQWPPALRDFVERVFVNCRSSAERTKAQEWLRAEIARVTESGSLWTANWGSYAVPNFTDSSTVVTCPMCGNAFAPCKQNLTVLNAQRYKVGLPPIEPPRRWQDVVSLELGPSGEMQIRVYTPEAVAGRWAQQFGGIQWGDFVHEQCLDTMAAKAKEFQDVSNLAFPEIMQHKWRELQKWAKHVNALAEEELKKLLAEGRELSRKRQKNVNSHLHTDNRKNRANANQSFNPPQRQHVTTTSCNDESNEDDLRKSLRKDRFGNGGLLSGETSSFIKQEKRKQKLQVKRARQSQWENKGHRARDVLGDDPVVGICELMCPLAELEKRLRTNDFDELEQPNSKVPELKNLGVHNLAVKRFARTITEEDRQPDRLRTRSALKKTMLHLLGLMDSKRATFEKVHRFLWDRYRAVRTDLSIQHIKDDFAVGCLEEMIRFHIIAEHELCEETATVTNPHGFNSHLNVEQLYKCLTSLFSLYDELAKSGKPCANEPEFRAFQILLTMDTHGKYRRDSSAHCFALSKMRPEVLHSDFVQFAVKLNSLYHGGNFVKFFGIVRKSPFVVSCILHAYFNPLRTKAVRLFSAGVFGKNATLPVSYVKESLLLDTEREAMALLRGFGLEVKRDQSGETVVRVGAKNFVEPEENVPRKRSAFISALRAKGSQLSSFVSSPVSVHLAP</sequence>
<dbReference type="Pfam" id="PF03399">
    <property type="entry name" value="SAC3_GANP"/>
    <property type="match status" value="1"/>
</dbReference>
<name>A0A7S3CGH4_9CHLO</name>
<dbReference type="GO" id="GO:0005737">
    <property type="term" value="C:cytoplasm"/>
    <property type="evidence" value="ECO:0007669"/>
    <property type="project" value="TreeGrafter"/>
</dbReference>
<dbReference type="PANTHER" id="PTHR12436:SF3">
    <property type="entry name" value="GERMINAL-CENTER ASSOCIATED NUCLEAR PROTEIN"/>
    <property type="match status" value="1"/>
</dbReference>
<gene>
    <name evidence="3" type="ORF">CROS1456_LOCUS8981</name>
</gene>
<dbReference type="GO" id="GO:0070390">
    <property type="term" value="C:transcription export complex 2"/>
    <property type="evidence" value="ECO:0007669"/>
    <property type="project" value="TreeGrafter"/>
</dbReference>
<organism evidence="3">
    <name type="scientific">Chloropicon roscoffensis</name>
    <dbReference type="NCBI Taxonomy" id="1461544"/>
    <lineage>
        <taxon>Eukaryota</taxon>
        <taxon>Viridiplantae</taxon>
        <taxon>Chlorophyta</taxon>
        <taxon>Chloropicophyceae</taxon>
        <taxon>Chloropicales</taxon>
        <taxon>Chloropicaceae</taxon>
        <taxon>Chloropicon</taxon>
    </lineage>
</organism>
<feature type="compositionally biased region" description="Basic residues" evidence="1">
    <location>
        <begin position="385"/>
        <end position="397"/>
    </location>
</feature>
<feature type="region of interest" description="Disordered" evidence="1">
    <location>
        <begin position="89"/>
        <end position="110"/>
    </location>
</feature>
<dbReference type="Gene3D" id="1.25.40.990">
    <property type="match status" value="1"/>
</dbReference>
<dbReference type="InterPro" id="IPR045107">
    <property type="entry name" value="SAC3/GANP/THP3"/>
</dbReference>
<proteinExistence type="predicted"/>
<protein>
    <recommendedName>
        <fullName evidence="2">SAC3/GANP/THP3 conserved domain-containing protein</fullName>
    </recommendedName>
</protein>
<reference evidence="3" key="1">
    <citation type="submission" date="2021-01" db="EMBL/GenBank/DDBJ databases">
        <authorList>
            <person name="Corre E."/>
            <person name="Pelletier E."/>
            <person name="Niang G."/>
            <person name="Scheremetjew M."/>
            <person name="Finn R."/>
            <person name="Kale V."/>
            <person name="Holt S."/>
            <person name="Cochrane G."/>
            <person name="Meng A."/>
            <person name="Brown T."/>
            <person name="Cohen L."/>
        </authorList>
    </citation>
    <scope>NUCLEOTIDE SEQUENCE</scope>
    <source>
        <strain evidence="3">RCC1871</strain>
    </source>
</reference>
<dbReference type="AlphaFoldDB" id="A0A7S3CGH4"/>
<dbReference type="EMBL" id="HBHZ01011620">
    <property type="protein sequence ID" value="CAE0195884.1"/>
    <property type="molecule type" value="Transcribed_RNA"/>
</dbReference>
<evidence type="ECO:0000259" key="2">
    <source>
        <dbReference type="Pfam" id="PF03399"/>
    </source>
</evidence>
<evidence type="ECO:0000256" key="1">
    <source>
        <dbReference type="SAM" id="MobiDB-lite"/>
    </source>
</evidence>